<dbReference type="Gene3D" id="1.10.8.60">
    <property type="match status" value="1"/>
</dbReference>
<keyword evidence="1" id="KW-0547">Nucleotide-binding</keyword>
<dbReference type="PROSITE" id="PS00688">
    <property type="entry name" value="SIGMA54_INTERACT_3"/>
    <property type="match status" value="1"/>
</dbReference>
<gene>
    <name evidence="7" type="ordered locus">Mmc1_2709</name>
</gene>
<dbReference type="RefSeq" id="WP_011714297.1">
    <property type="nucleotide sequence ID" value="NC_008576.1"/>
</dbReference>
<keyword evidence="8" id="KW-1185">Reference proteome</keyword>
<dbReference type="HOGENOM" id="CLU_000445_0_6_5"/>
<dbReference type="GO" id="GO:0000160">
    <property type="term" value="P:phosphorelay signal transduction system"/>
    <property type="evidence" value="ECO:0007669"/>
    <property type="project" value="UniProtKB-KW"/>
</dbReference>
<evidence type="ECO:0000256" key="5">
    <source>
        <dbReference type="ARBA" id="ARBA00023163"/>
    </source>
</evidence>
<dbReference type="STRING" id="156889.Mmc1_2709"/>
<dbReference type="EMBL" id="CP000471">
    <property type="protein sequence ID" value="ABK45202.1"/>
    <property type="molecule type" value="Genomic_DNA"/>
</dbReference>
<name>A0LB59_MAGMM</name>
<protein>
    <submittedName>
        <fullName evidence="7">Sigma-54 factor, interaction domain-containing protein</fullName>
    </submittedName>
</protein>
<evidence type="ECO:0000313" key="7">
    <source>
        <dbReference type="EMBL" id="ABK45202.1"/>
    </source>
</evidence>
<dbReference type="Proteomes" id="UP000002586">
    <property type="component" value="Chromosome"/>
</dbReference>
<reference evidence="8" key="1">
    <citation type="journal article" date="2009" name="Appl. Environ. Microbiol.">
        <title>Complete genome sequence of the chemolithoautotrophic marine magnetotactic coccus strain MC-1.</title>
        <authorList>
            <person name="Schubbe S."/>
            <person name="Williams T.J."/>
            <person name="Xie G."/>
            <person name="Kiss H.E."/>
            <person name="Brettin T.S."/>
            <person name="Martinez D."/>
            <person name="Ross C.A."/>
            <person name="Schuler D."/>
            <person name="Cox B.L."/>
            <person name="Nealson K.H."/>
            <person name="Bazylinski D.A."/>
        </authorList>
    </citation>
    <scope>NUCLEOTIDE SEQUENCE [LARGE SCALE GENOMIC DNA]</scope>
    <source>
        <strain evidence="8">ATCC BAA-1437 / JCM 17883 / MC-1</strain>
    </source>
</reference>
<dbReference type="InterPro" id="IPR036388">
    <property type="entry name" value="WH-like_DNA-bd_sf"/>
</dbReference>
<dbReference type="PANTHER" id="PTHR32071:SF121">
    <property type="entry name" value="SIGMA L-DEPENDENT TRANSCRIPTIONAL REGULATOR YQIR-RELATED"/>
    <property type="match status" value="1"/>
</dbReference>
<dbReference type="InterPro" id="IPR025662">
    <property type="entry name" value="Sigma_54_int_dom_ATP-bd_1"/>
</dbReference>
<dbReference type="InterPro" id="IPR025944">
    <property type="entry name" value="Sigma_54_int_dom_CS"/>
</dbReference>
<dbReference type="Pfam" id="PF25601">
    <property type="entry name" value="AAA_lid_14"/>
    <property type="match status" value="1"/>
</dbReference>
<evidence type="ECO:0000259" key="6">
    <source>
        <dbReference type="PROSITE" id="PS50045"/>
    </source>
</evidence>
<sequence>MSSKPHQIIGNSTALKATLAKAKKVAKTVLPVLITGESGTGKELFAQFIHDQSRRAQKPFVAVNCAAIPAELLEAELFGYKKGAFSGATSDKDGLFVQASTGTLFLDEIGDMPLPLQAKILRVLQEGEVRPVGAKAVQKLDVRILSATHRDLTQMAADRKFREDLIFRLKGYAIQLPALGERGHDIVKLARAFLKSREDFAGIGLSRDAQTLLMAYHWPGNVRELQNIILAAAVDARRNIFAEHLAEHLPDAIDVEDPSMSVRERIISALQESGSLALVDLQSRLKTPKPTIHRHLTSMVAEGDVSRSVVSGQTLFALAEPNVEGDVPQLTQRQEQAVALTREHGRITRQELAEALGISIRTASRELSTLVAVGALAPDGQVGRMAGYHVQRNRLKSR</sequence>
<evidence type="ECO:0000313" key="8">
    <source>
        <dbReference type="Proteomes" id="UP000002586"/>
    </source>
</evidence>
<dbReference type="PROSITE" id="PS00675">
    <property type="entry name" value="SIGMA54_INTERACT_1"/>
    <property type="match status" value="1"/>
</dbReference>
<dbReference type="Gene3D" id="1.10.10.10">
    <property type="entry name" value="Winged helix-like DNA-binding domain superfamily/Winged helix DNA-binding domain"/>
    <property type="match status" value="2"/>
</dbReference>
<dbReference type="InterPro" id="IPR036390">
    <property type="entry name" value="WH_DNA-bd_sf"/>
</dbReference>
<dbReference type="PANTHER" id="PTHR32071">
    <property type="entry name" value="TRANSCRIPTIONAL REGULATORY PROTEIN"/>
    <property type="match status" value="1"/>
</dbReference>
<dbReference type="AlphaFoldDB" id="A0LB59"/>
<dbReference type="eggNOG" id="COG3829">
    <property type="taxonomic scope" value="Bacteria"/>
</dbReference>
<dbReference type="PROSITE" id="PS00042">
    <property type="entry name" value="HTH_CRP_1"/>
    <property type="match status" value="1"/>
</dbReference>
<dbReference type="FunFam" id="3.40.50.300:FF:000006">
    <property type="entry name" value="DNA-binding transcriptional regulator NtrC"/>
    <property type="match status" value="1"/>
</dbReference>
<dbReference type="SUPFAM" id="SSF46785">
    <property type="entry name" value="Winged helix' DNA-binding domain"/>
    <property type="match status" value="2"/>
</dbReference>
<dbReference type="InterPro" id="IPR025943">
    <property type="entry name" value="Sigma_54_int_dom_ATP-bd_2"/>
</dbReference>
<dbReference type="OrthoDB" id="9762726at2"/>
<organism evidence="7 8">
    <name type="scientific">Magnetococcus marinus (strain ATCC BAA-1437 / JCM 17883 / MC-1)</name>
    <dbReference type="NCBI Taxonomy" id="156889"/>
    <lineage>
        <taxon>Bacteria</taxon>
        <taxon>Pseudomonadati</taxon>
        <taxon>Pseudomonadota</taxon>
        <taxon>Magnetococcia</taxon>
        <taxon>Magnetococcales</taxon>
        <taxon>Magnetococcaceae</taxon>
        <taxon>Magnetococcus</taxon>
    </lineage>
</organism>
<keyword evidence="4" id="KW-0238">DNA-binding</keyword>
<evidence type="ECO:0000256" key="3">
    <source>
        <dbReference type="ARBA" id="ARBA00023015"/>
    </source>
</evidence>
<dbReference type="PROSITE" id="PS50045">
    <property type="entry name" value="SIGMA54_INTERACT_4"/>
    <property type="match status" value="1"/>
</dbReference>
<accession>A0LB59</accession>
<proteinExistence type="predicted"/>
<dbReference type="GO" id="GO:0003700">
    <property type="term" value="F:DNA-binding transcription factor activity"/>
    <property type="evidence" value="ECO:0007669"/>
    <property type="project" value="InterPro"/>
</dbReference>
<keyword evidence="2" id="KW-0067">ATP-binding</keyword>
<feature type="domain" description="Sigma-54 factor interaction" evidence="6">
    <location>
        <begin position="8"/>
        <end position="234"/>
    </location>
</feature>
<dbReference type="Gene3D" id="3.40.50.300">
    <property type="entry name" value="P-loop containing nucleotide triphosphate hydrolases"/>
    <property type="match status" value="1"/>
</dbReference>
<dbReference type="PROSITE" id="PS00676">
    <property type="entry name" value="SIGMA54_INTERACT_2"/>
    <property type="match status" value="1"/>
</dbReference>
<dbReference type="KEGG" id="mgm:Mmc1_2709"/>
<evidence type="ECO:0000256" key="1">
    <source>
        <dbReference type="ARBA" id="ARBA00022741"/>
    </source>
</evidence>
<dbReference type="InterPro" id="IPR003593">
    <property type="entry name" value="AAA+_ATPase"/>
</dbReference>
<dbReference type="InterPro" id="IPR002078">
    <property type="entry name" value="Sigma_54_int"/>
</dbReference>
<dbReference type="InterPro" id="IPR027417">
    <property type="entry name" value="P-loop_NTPase"/>
</dbReference>
<keyword evidence="3" id="KW-0805">Transcription regulation</keyword>
<evidence type="ECO:0000256" key="2">
    <source>
        <dbReference type="ARBA" id="ARBA00022840"/>
    </source>
</evidence>
<dbReference type="CDD" id="cd00009">
    <property type="entry name" value="AAA"/>
    <property type="match status" value="1"/>
</dbReference>
<dbReference type="Pfam" id="PF00158">
    <property type="entry name" value="Sigma54_activat"/>
    <property type="match status" value="1"/>
</dbReference>
<dbReference type="SMART" id="SM00382">
    <property type="entry name" value="AAA"/>
    <property type="match status" value="1"/>
</dbReference>
<dbReference type="InterPro" id="IPR018335">
    <property type="entry name" value="Tscrpt_reg_HTH_Crp-type_CS"/>
</dbReference>
<dbReference type="InterPro" id="IPR058031">
    <property type="entry name" value="AAA_lid_NorR"/>
</dbReference>
<dbReference type="GO" id="GO:0005524">
    <property type="term" value="F:ATP binding"/>
    <property type="evidence" value="ECO:0007669"/>
    <property type="project" value="UniProtKB-KW"/>
</dbReference>
<evidence type="ECO:0000256" key="4">
    <source>
        <dbReference type="ARBA" id="ARBA00023125"/>
    </source>
</evidence>
<dbReference type="GO" id="GO:0003677">
    <property type="term" value="F:DNA binding"/>
    <property type="evidence" value="ECO:0007669"/>
    <property type="project" value="UniProtKB-KW"/>
</dbReference>
<dbReference type="SUPFAM" id="SSF52540">
    <property type="entry name" value="P-loop containing nucleoside triphosphate hydrolases"/>
    <property type="match status" value="1"/>
</dbReference>
<reference evidence="7 8" key="2">
    <citation type="journal article" date="2012" name="Int. J. Syst. Evol. Microbiol.">
        <title>Magnetococcus marinus gen. nov., sp. nov., a marine, magnetotactic bacterium that represents a novel lineage (Magnetococcaceae fam. nov.; Magnetococcales ord. nov.) at the base of the Alphaproteobacteria.</title>
        <authorList>
            <person name="Bazylinski D.A."/>
            <person name="Williams T.J."/>
            <person name="Lefevre C.T."/>
            <person name="Berg R.J."/>
            <person name="Zhang C.L."/>
            <person name="Bowser S.S."/>
            <person name="Dean A.J."/>
            <person name="Beveridge T.J."/>
        </authorList>
    </citation>
    <scope>NUCLEOTIDE SEQUENCE [LARGE SCALE GENOMIC DNA]</scope>
    <source>
        <strain evidence="8">ATCC BAA-1437 / JCM 17883 / MC-1</strain>
    </source>
</reference>
<keyword evidence="5" id="KW-0804">Transcription</keyword>